<evidence type="ECO:0000313" key="2">
    <source>
        <dbReference type="EMBL" id="OUJ71982.1"/>
    </source>
</evidence>
<feature type="transmembrane region" description="Helical" evidence="1">
    <location>
        <begin position="162"/>
        <end position="180"/>
    </location>
</feature>
<sequence length="196" mass="20999">MSPSTAEALARRATGALFLVVFGSGWLALGLAATHWLTLPTGLALGLAMLALVGTAGWVLRQTKPWRPQTRGPEEAAQARRQGRLFAFLGMGEGGAIFLVNKLLPQHGLAQYVLPAMALIVGLHFFPLARLFRYRGHYLTGGAMVLWTLGCLLLPPTMWQAGVAWGTGAILWLSAGYALGRAVRKLQPCTLNSSHA</sequence>
<keyword evidence="1" id="KW-0812">Transmembrane</keyword>
<name>A0A243W9R5_9BACT</name>
<dbReference type="EMBL" id="MTSE01000013">
    <property type="protein sequence ID" value="OUJ71982.1"/>
    <property type="molecule type" value="Genomic_DNA"/>
</dbReference>
<dbReference type="RefSeq" id="WP_086595966.1">
    <property type="nucleotide sequence ID" value="NZ_MTSE01000013.1"/>
</dbReference>
<comment type="caution">
    <text evidence="2">The sequence shown here is derived from an EMBL/GenBank/DDBJ whole genome shotgun (WGS) entry which is preliminary data.</text>
</comment>
<evidence type="ECO:0000313" key="3">
    <source>
        <dbReference type="Proteomes" id="UP000194873"/>
    </source>
</evidence>
<feature type="transmembrane region" description="Helical" evidence="1">
    <location>
        <begin position="85"/>
        <end position="103"/>
    </location>
</feature>
<accession>A0A243W9R5</accession>
<dbReference type="OrthoDB" id="123418at2"/>
<organism evidence="2 3">
    <name type="scientific">Hymenobacter crusticola</name>
    <dbReference type="NCBI Taxonomy" id="1770526"/>
    <lineage>
        <taxon>Bacteria</taxon>
        <taxon>Pseudomonadati</taxon>
        <taxon>Bacteroidota</taxon>
        <taxon>Cytophagia</taxon>
        <taxon>Cytophagales</taxon>
        <taxon>Hymenobacteraceae</taxon>
        <taxon>Hymenobacter</taxon>
    </lineage>
</organism>
<evidence type="ECO:0000256" key="1">
    <source>
        <dbReference type="SAM" id="Phobius"/>
    </source>
</evidence>
<reference evidence="2 3" key="1">
    <citation type="submission" date="2017-01" db="EMBL/GenBank/DDBJ databases">
        <title>A new Hymenobacter.</title>
        <authorList>
            <person name="Liang Y."/>
            <person name="Feng F."/>
        </authorList>
    </citation>
    <scope>NUCLEOTIDE SEQUENCE [LARGE SCALE GENOMIC DNA]</scope>
    <source>
        <strain evidence="2">MIMBbqt21</strain>
    </source>
</reference>
<feature type="transmembrane region" description="Helical" evidence="1">
    <location>
        <begin position="16"/>
        <end position="37"/>
    </location>
</feature>
<feature type="transmembrane region" description="Helical" evidence="1">
    <location>
        <begin position="109"/>
        <end position="126"/>
    </location>
</feature>
<dbReference type="AlphaFoldDB" id="A0A243W9R5"/>
<feature type="transmembrane region" description="Helical" evidence="1">
    <location>
        <begin position="138"/>
        <end position="156"/>
    </location>
</feature>
<feature type="transmembrane region" description="Helical" evidence="1">
    <location>
        <begin position="43"/>
        <end position="60"/>
    </location>
</feature>
<gene>
    <name evidence="2" type="ORF">BXP70_20440</name>
</gene>
<keyword evidence="1" id="KW-0472">Membrane</keyword>
<keyword evidence="1" id="KW-1133">Transmembrane helix</keyword>
<proteinExistence type="predicted"/>
<keyword evidence="3" id="KW-1185">Reference proteome</keyword>
<dbReference type="Proteomes" id="UP000194873">
    <property type="component" value="Unassembled WGS sequence"/>
</dbReference>
<protein>
    <submittedName>
        <fullName evidence="2">Uncharacterized protein</fullName>
    </submittedName>
</protein>